<protein>
    <submittedName>
        <fullName evidence="1">RCG42910</fullName>
    </submittedName>
</protein>
<evidence type="ECO:0000313" key="1">
    <source>
        <dbReference type="EMBL" id="EDL97639.1"/>
    </source>
</evidence>
<dbReference type="Proteomes" id="UP000234681">
    <property type="component" value="Chromosome X"/>
</dbReference>
<accession>A6JZZ6</accession>
<name>A6JZZ6_RAT</name>
<dbReference type="AlphaFoldDB" id="A6JZZ6"/>
<proteinExistence type="predicted"/>
<evidence type="ECO:0000313" key="2">
    <source>
        <dbReference type="Proteomes" id="UP000234681"/>
    </source>
</evidence>
<reference evidence="1 2" key="1">
    <citation type="submission" date="2005-09" db="EMBL/GenBank/DDBJ databases">
        <authorList>
            <person name="Mural R.J."/>
            <person name="Li P.W."/>
            <person name="Adams M.D."/>
            <person name="Amanatides P.G."/>
            <person name="Baden-Tillson H."/>
            <person name="Barnstead M."/>
            <person name="Chin S.H."/>
            <person name="Dew I."/>
            <person name="Evans C.A."/>
            <person name="Ferriera S."/>
            <person name="Flanigan M."/>
            <person name="Fosler C."/>
            <person name="Glodek A."/>
            <person name="Gu Z."/>
            <person name="Holt R.A."/>
            <person name="Jennings D."/>
            <person name="Kraft C.L."/>
            <person name="Lu F."/>
            <person name="Nguyen T."/>
            <person name="Nusskern D.R."/>
            <person name="Pfannkoch C.M."/>
            <person name="Sitter C."/>
            <person name="Sutton G.G."/>
            <person name="Venter J.C."/>
            <person name="Wang Z."/>
            <person name="Woodage T."/>
            <person name="Zheng X.H."/>
            <person name="Zhong F."/>
        </authorList>
    </citation>
    <scope>NUCLEOTIDE SEQUENCE [LARGE SCALE GENOMIC DNA]</scope>
    <source>
        <strain>BN</strain>
        <strain evidence="2">Sprague-Dawley</strain>
    </source>
</reference>
<gene>
    <name evidence="1" type="ORF">rCG_42910</name>
</gene>
<dbReference type="EMBL" id="CH474009">
    <property type="protein sequence ID" value="EDL97639.1"/>
    <property type="molecule type" value="Genomic_DNA"/>
</dbReference>
<sequence length="103" mass="11429">MNEKRKGIHRTGAEALVLKCFRPIGHFATLSYQSSVSQEVDCGGAVNPSTQHADLYEEFKSNLDLPLVPASLSSNFPKVTVSLFSRRKRIFISLCLALPLYLC</sequence>
<organism evidence="1 2">
    <name type="scientific">Rattus norvegicus</name>
    <name type="common">Rat</name>
    <dbReference type="NCBI Taxonomy" id="10116"/>
    <lineage>
        <taxon>Eukaryota</taxon>
        <taxon>Metazoa</taxon>
        <taxon>Chordata</taxon>
        <taxon>Craniata</taxon>
        <taxon>Vertebrata</taxon>
        <taxon>Euteleostomi</taxon>
        <taxon>Mammalia</taxon>
        <taxon>Eutheria</taxon>
        <taxon>Euarchontoglires</taxon>
        <taxon>Glires</taxon>
        <taxon>Rodentia</taxon>
        <taxon>Myomorpha</taxon>
        <taxon>Muroidea</taxon>
        <taxon>Muridae</taxon>
        <taxon>Murinae</taxon>
        <taxon>Rattus</taxon>
    </lineage>
</organism>